<evidence type="ECO:0000313" key="2">
    <source>
        <dbReference type="EMBL" id="KAF2681860.1"/>
    </source>
</evidence>
<dbReference type="SUPFAM" id="SSF55729">
    <property type="entry name" value="Acyl-CoA N-acyltransferases (Nat)"/>
    <property type="match status" value="1"/>
</dbReference>
<dbReference type="InterPro" id="IPR016181">
    <property type="entry name" value="Acyl_CoA_acyltransferase"/>
</dbReference>
<name>A0A6G1IV53_9PLEO</name>
<protein>
    <recommendedName>
        <fullName evidence="1">GCN5-related N-acetyltransferase Rv2170-like domain-containing protein</fullName>
    </recommendedName>
</protein>
<dbReference type="GO" id="GO:0016747">
    <property type="term" value="F:acyltransferase activity, transferring groups other than amino-acyl groups"/>
    <property type="evidence" value="ECO:0007669"/>
    <property type="project" value="InterPro"/>
</dbReference>
<evidence type="ECO:0000259" key="1">
    <source>
        <dbReference type="Pfam" id="PF08445"/>
    </source>
</evidence>
<accession>A0A6G1IV53</accession>
<dbReference type="InterPro" id="IPR053225">
    <property type="entry name" value="Acyl-CoA_N-acyltransferase"/>
</dbReference>
<dbReference type="InterPro" id="IPR013653">
    <property type="entry name" value="GCN5-like_dom"/>
</dbReference>
<sequence>MQTHLHPPPSPLLAHALKSTLPHSINLVYRTQHANRTQHAHILATFPPTAPSVPKCWAAAYLDRSMRPETELWIFTKGQIPGHSPSPTTFCPECTKAVYSLLDHMSTLPIPPLHPENLPALEIAKQHEKEHPETGPGVKYPITAASYLRHLLMPSVVTLGACHHEIVQLCDDAGLVREEFPGHEAILNKFLFKVTDLPETKELPEELCWGEMREQDIPIVQARTVIPRSARTLLSLKSVGVFEKAKDKVVAWTFLGLDGSLTTLHTEPEYRGRGIAKAVAAKIFREHAPGLAVDDEGNAWAHGDVYAGNVQSESVCRSLGGKPAMRVFWVRIDVARAGALAKRP</sequence>
<proteinExistence type="predicted"/>
<keyword evidence="3" id="KW-1185">Reference proteome</keyword>
<dbReference type="AlphaFoldDB" id="A0A6G1IV53"/>
<dbReference type="EMBL" id="MU005589">
    <property type="protein sequence ID" value="KAF2681860.1"/>
    <property type="molecule type" value="Genomic_DNA"/>
</dbReference>
<dbReference type="OrthoDB" id="61870at2759"/>
<evidence type="ECO:0000313" key="3">
    <source>
        <dbReference type="Proteomes" id="UP000799291"/>
    </source>
</evidence>
<gene>
    <name evidence="2" type="ORF">K458DRAFT_308632</name>
</gene>
<feature type="domain" description="GCN5-related N-acetyltransferase Rv2170-like" evidence="1">
    <location>
        <begin position="238"/>
        <end position="329"/>
    </location>
</feature>
<dbReference type="Gene3D" id="3.40.630.30">
    <property type="match status" value="1"/>
</dbReference>
<organism evidence="2 3">
    <name type="scientific">Lentithecium fluviatile CBS 122367</name>
    <dbReference type="NCBI Taxonomy" id="1168545"/>
    <lineage>
        <taxon>Eukaryota</taxon>
        <taxon>Fungi</taxon>
        <taxon>Dikarya</taxon>
        <taxon>Ascomycota</taxon>
        <taxon>Pezizomycotina</taxon>
        <taxon>Dothideomycetes</taxon>
        <taxon>Pleosporomycetidae</taxon>
        <taxon>Pleosporales</taxon>
        <taxon>Massarineae</taxon>
        <taxon>Lentitheciaceae</taxon>
        <taxon>Lentithecium</taxon>
    </lineage>
</organism>
<dbReference type="PANTHER" id="PTHR20958:SF6">
    <property type="entry name" value="GLYCINE N-ACYLTRANSFERASE-LIKE PROTEIN"/>
    <property type="match status" value="1"/>
</dbReference>
<dbReference type="Proteomes" id="UP000799291">
    <property type="component" value="Unassembled WGS sequence"/>
</dbReference>
<dbReference type="PANTHER" id="PTHR20958">
    <property type="entry name" value="GLYCINE N-ACYLTRANSFERASE-LIKE PROTEIN"/>
    <property type="match status" value="1"/>
</dbReference>
<dbReference type="Pfam" id="PF08445">
    <property type="entry name" value="FR47"/>
    <property type="match status" value="1"/>
</dbReference>
<reference evidence="2" key="1">
    <citation type="journal article" date="2020" name="Stud. Mycol.">
        <title>101 Dothideomycetes genomes: a test case for predicting lifestyles and emergence of pathogens.</title>
        <authorList>
            <person name="Haridas S."/>
            <person name="Albert R."/>
            <person name="Binder M."/>
            <person name="Bloem J."/>
            <person name="Labutti K."/>
            <person name="Salamov A."/>
            <person name="Andreopoulos B."/>
            <person name="Baker S."/>
            <person name="Barry K."/>
            <person name="Bills G."/>
            <person name="Bluhm B."/>
            <person name="Cannon C."/>
            <person name="Castanera R."/>
            <person name="Culley D."/>
            <person name="Daum C."/>
            <person name="Ezra D."/>
            <person name="Gonzalez J."/>
            <person name="Henrissat B."/>
            <person name="Kuo A."/>
            <person name="Liang C."/>
            <person name="Lipzen A."/>
            <person name="Lutzoni F."/>
            <person name="Magnuson J."/>
            <person name="Mondo S."/>
            <person name="Nolan M."/>
            <person name="Ohm R."/>
            <person name="Pangilinan J."/>
            <person name="Park H.-J."/>
            <person name="Ramirez L."/>
            <person name="Alfaro M."/>
            <person name="Sun H."/>
            <person name="Tritt A."/>
            <person name="Yoshinaga Y."/>
            <person name="Zwiers L.-H."/>
            <person name="Turgeon B."/>
            <person name="Goodwin S."/>
            <person name="Spatafora J."/>
            <person name="Crous P."/>
            <person name="Grigoriev I."/>
        </authorList>
    </citation>
    <scope>NUCLEOTIDE SEQUENCE</scope>
    <source>
        <strain evidence="2">CBS 122367</strain>
    </source>
</reference>